<proteinExistence type="predicted"/>
<keyword evidence="2" id="KW-0812">Transmembrane</keyword>
<evidence type="ECO:0000313" key="3">
    <source>
        <dbReference type="EMBL" id="CEM06545.1"/>
    </source>
</evidence>
<keyword evidence="2" id="KW-1133">Transmembrane helix</keyword>
<feature type="compositionally biased region" description="Basic and acidic residues" evidence="1">
    <location>
        <begin position="3118"/>
        <end position="3141"/>
    </location>
</feature>
<keyword evidence="2" id="KW-0472">Membrane</keyword>
<feature type="region of interest" description="Disordered" evidence="1">
    <location>
        <begin position="265"/>
        <end position="296"/>
    </location>
</feature>
<feature type="transmembrane region" description="Helical" evidence="2">
    <location>
        <begin position="2861"/>
        <end position="2889"/>
    </location>
</feature>
<evidence type="ECO:0000256" key="2">
    <source>
        <dbReference type="SAM" id="Phobius"/>
    </source>
</evidence>
<dbReference type="VEuPathDB" id="CryptoDB:Cvel_14956"/>
<feature type="region of interest" description="Disordered" evidence="1">
    <location>
        <begin position="1484"/>
        <end position="1529"/>
    </location>
</feature>
<gene>
    <name evidence="3" type="ORF">Cvel_14956</name>
</gene>
<feature type="region of interest" description="Disordered" evidence="1">
    <location>
        <begin position="811"/>
        <end position="853"/>
    </location>
</feature>
<feature type="region of interest" description="Disordered" evidence="1">
    <location>
        <begin position="1233"/>
        <end position="1291"/>
    </location>
</feature>
<name>A0A0G4F3A0_9ALVE</name>
<sequence length="3230" mass="352003">MEKLIKASEASEQADFLYEEVFCLWEIAEPWGDQYAVTSVKHFEEVMMPPAFASWTLCGEQVDIEIECTAPTYIGHGETGLEGDLCTLLGDCDEGLFCVQEADASIFKRTCMREVPEGGLVVKGSQPAPPWGNCHWAPPEQRCAVEGFQCYKNTQWADYAQCRPLGDCPKPSARTLYNHHMNGGNGGVQGPPESAHRRLTKAARTAEAAGFGGKTPGERRRRLAALQQCNSAVQAAVGSGAFDISSSAAEGAHVVPALIQEKCPDAFDTSTPGSVPPWGPSSSSSSDSTPAEPNLALGARNLPADMIGVDDGWSLGWVCDASMGPVATVEGGAMSACETRRQLDGTGIEPAAAVPFSVGTLCEEEKLSMQTAAAHLQRRLQAVGEMFGDSGASLEEAATPPPPVKLSPYLVDVAEAVIAAEQPDLPPRLTRRLVDFFSGMTDDDFFSAADELSALSASEKTSWFVDRGVDLRLTRMEIEAAVFEHQPLVGNLPVASQNKLFDFLASMDTVSFSALMDNLQTDPSSSNIAFQLQQQNVDIRPTSEQMEAKLKKEFPQLTEVDRRQIAASLVATTLAEFLSNSEEISELQTAAELKTWAESNGFSDAPVTTEASTLPTTLPPFLVDVAREVVKAEQPTLPERLRQKIVDYFSSLTESEFFEAVGEVQGVGPVESAQYFADRGVDLKPNRTELETMTFASSPELRGLPQSSQEKLFSFLSTLSQVELAESQEIGNDPAAFGAFLEARGADITPSQEEMEEVIADERLTPAIRSATATHLISLGPADFLVQLGGLANVTSTQQFFLWVSKNQVDLTPSPRPSSDPSLQAMQASSDPQTLTDGQAGEAGEQPSPSAPLPSFLLDVARDVVEVEQPTMPERLRGKIVDYFASLTEDQFFEAVGEVQGVSAVESAQYFADRGVDLTPNRTELETMTFASSPELRGLPQSSQEKLFSFLGTLSQVELAESQEIGNNPAAFGAFLESRDVDIKPTQQELEATIGAQDDRLPPAIRTATATHLLSLGTADFLVQLGDLAKVTSSPPAEESAPLPSFLLDVARDVVEAEQPTMPERLRYKIVEYFSTLTEDQFFEAVGEVQGVSAVESAQYFADRGVDLTPNRTELETMTFASSPELRGLPQSSQEKLFSFLGTLSQVELAESQEIGNDPAAFGAFLESRDVDIKPTQQELEATIGAQDDRLPPAIRTATATHLLSLGTADFLVQLGDLAKVTSPQEFAAWASENSVNLRPSPPSSEPDTLTPEEVPVSSSTTTTTPSSTTAAAGEGESDGSPPSDSSDAPIPSVLLDIARDVIVAEQPDLPERLQGKIIDYLSTLSETEFFDAVDELQGATPVQSAQYFADRGVDLTPNRTELEAMTFASSPELRGLPQSSQEKLFSLLSTLSQVELAESQELGKDPAAFGAFLESRDIDIKPSQEEMEETIAAQDDRLPPAIRTATAVHLLSLGTADFLVQLEGLSKVDSPQSFAAWTRKHDVDLSGRPSESAGDEDSAFPAPTNTTEGRETETADGDEEGGSSEGIPPVLLSIAEDVIASEQPDLPDRLRQRIMDYLSSLNETEFFDAIDSLQGVTPVESAQYFADRGVDLTPNRTELEAMTFASSPELRGLPKSSQERLFSFLSTLSQVELAESQELGKDPAAFGEFLESQDVDIKPSQEEMEEAIRSQDSRLPSSAVSAVATHVLSLPTSGFLSTLSQLESISDPAEFIKWASDEGIELGLPEGFDPSMLGELGGGNGTETNGTLPDALLSLVESQLDSESPPLPPSVRKRVMNWFAGLEQDEFFDAVSELQGVSAVERAKYFEERGVDLRPTRAELEEAIASENADVKLLPKSSKKKLFDYLSTLSAVELTELQASGSTSEALGSFLDSRDVDILPTSREMEKIVKERDSRITTAQTRTIVNYLLSQNSTGFLTESETLNSLSTLPSIGRWADERDLDIRLGRGDLMRLMATQLTASGGSGGASNGTSAGGMTSAQLLSTFPRLIQNFLAYFTTLETNEEQFTELESLEKLTEGGNPDPIALAKWAEEREIEVKPNRSELRNALSRQSADFKLLPKSSQDKLLDHLESLSLTELVEFTVASQAAGTSPEKFGAFLDSQGIDILPTRREMEELVQARDKRITARQKKTIVDFLLSQNAEGFLVESKRLNDSTSLPEIGKWADEKGLDIRLNRGELMRVMMSQLTASGGTGASGGASNGTSTGMSTSQMLSTFPRLIQNFLAYFTTLETNEEQFTELESLEKLTEGGNADPIALAKWAEEREVDMKPNRAELKRAMESQSADYKLLPPVSQDKLLDYLEGLKLTELIEFLLALQKTEGNAKAFGDLLDERGVDIRPSRSEMSKIVKEQDDRLTERQLGVLLDYLFGLSQGEFFAASQELQAAKTLEETGEWADKHGVDMRLTESEMRTMMLSQNGTEALAAFPRLVSNFVSHIANITTNREQFAALEKIEAFLMPKNGGSQDLAGFAKWAEEQGIDLKPNREEMGAALKAQVGEDWDKLPNSSKRKLLDYLEGLSTAELFELLDEGQKIERTPRAFGAWLEKRGVDILPDRSEMVGLVRAGDENVTDRQIGIILEYLYGLDQGSFFAESAELQGLTTLGERGRWADEKGLDLRITAQEFREILPRVDTTRMRQFPRITNEIIAYFMTFETNEAQFTEFDKILKMTNEERAFYFHSQGIEVMPSKKEIMDSMPTIIAEHEAATGEEWDVMKKGTQLMVAGTFSRMSFEDQVRVASHEGDLGVDTPAATEFMARELKPHMIFLCRDDIRNAKSRAGAPVLVLAPLVLCAPSYAYAPVLLLGPTFIMAPSFNVAPVANLGVTVFLAPSFVMAPAINLGFNLALAPFWILAPSVQLASLVTLAPYVVALPIVNLFPITVVTPFVLAPAVFDDAIFKRKDFGPLKVKRYDDKRVEPKEGVKDLKWASDLVAAPLFAIANSSADKLPNGTAILENSTVYQDSKIAEEFGLRPSRAMDLQYLAANLDRANVIGPSIICPRYLYKTPEQREIERVKVFFVYLWDLIPAIEGLLSNDCVVPYPSDVLRDIPFLPKEAKVAIRALETMENALPPPLKIAANQALSLTQVVAEGQIPDFSAWKRVEWDPFTFKFEVPEFDFDFLKGGDDKEGEMGKEGELEGSESKGGEESGDSVWPLDSLFLKGSVLGLSKKEEENFMGDGLPVVGGLSLEREKGDKEKDSSYSTFGSLLDVKGILSGLSKKRPTGVLSKKTGGGGD</sequence>
<feature type="compositionally biased region" description="Low complexity" evidence="1">
    <location>
        <begin position="1252"/>
        <end position="1290"/>
    </location>
</feature>
<feature type="compositionally biased region" description="Low complexity" evidence="1">
    <location>
        <begin position="280"/>
        <end position="290"/>
    </location>
</feature>
<protein>
    <submittedName>
        <fullName evidence="3">Uncharacterized protein</fullName>
    </submittedName>
</protein>
<feature type="region of interest" description="Disordered" evidence="1">
    <location>
        <begin position="184"/>
        <end position="216"/>
    </location>
</feature>
<accession>A0A0G4F3A0</accession>
<feature type="region of interest" description="Disordered" evidence="1">
    <location>
        <begin position="3118"/>
        <end position="3145"/>
    </location>
</feature>
<evidence type="ECO:0000256" key="1">
    <source>
        <dbReference type="SAM" id="MobiDB-lite"/>
    </source>
</evidence>
<organism evidence="3">
    <name type="scientific">Chromera velia CCMP2878</name>
    <dbReference type="NCBI Taxonomy" id="1169474"/>
    <lineage>
        <taxon>Eukaryota</taxon>
        <taxon>Sar</taxon>
        <taxon>Alveolata</taxon>
        <taxon>Colpodellida</taxon>
        <taxon>Chromeraceae</taxon>
        <taxon>Chromera</taxon>
    </lineage>
</organism>
<feature type="compositionally biased region" description="Polar residues" evidence="1">
    <location>
        <begin position="811"/>
        <end position="837"/>
    </location>
</feature>
<reference evidence="3" key="1">
    <citation type="submission" date="2014-11" db="EMBL/GenBank/DDBJ databases">
        <authorList>
            <person name="Otto D Thomas"/>
            <person name="Naeem Raeece"/>
        </authorList>
    </citation>
    <scope>NUCLEOTIDE SEQUENCE</scope>
</reference>
<dbReference type="EMBL" id="CDMZ01000094">
    <property type="protein sequence ID" value="CEM06545.1"/>
    <property type="molecule type" value="Genomic_DNA"/>
</dbReference>